<dbReference type="PROSITE" id="PS00154">
    <property type="entry name" value="ATPASE_E1_E2"/>
    <property type="match status" value="1"/>
</dbReference>
<dbReference type="GO" id="GO:0015662">
    <property type="term" value="F:P-type ion transporter activity"/>
    <property type="evidence" value="ECO:0007669"/>
    <property type="project" value="InterPro"/>
</dbReference>
<feature type="transmembrane region" description="Helical" evidence="14">
    <location>
        <begin position="1123"/>
        <end position="1146"/>
    </location>
</feature>
<dbReference type="Gene3D" id="1.20.1110.10">
    <property type="entry name" value="Calcium-transporting ATPase, transmembrane domain"/>
    <property type="match status" value="1"/>
</dbReference>
<dbReference type="PANTHER" id="PTHR45630:SF8">
    <property type="entry name" value="CATION-TRANSPORTING ATPASE"/>
    <property type="match status" value="1"/>
</dbReference>
<evidence type="ECO:0000256" key="8">
    <source>
        <dbReference type="ARBA" id="ARBA00022840"/>
    </source>
</evidence>
<comment type="caution">
    <text evidence="18">The sequence shown here is derived from an EMBL/GenBank/DDBJ whole genome shotgun (WGS) entry which is preliminary data.</text>
</comment>
<evidence type="ECO:0000256" key="5">
    <source>
        <dbReference type="ARBA" id="ARBA00022723"/>
    </source>
</evidence>
<dbReference type="PRINTS" id="PR00119">
    <property type="entry name" value="CATATPASE"/>
</dbReference>
<dbReference type="NCBIfam" id="TIGR01657">
    <property type="entry name" value="P-ATPase-V"/>
    <property type="match status" value="1"/>
</dbReference>
<feature type="transmembrane region" description="Helical" evidence="14">
    <location>
        <begin position="439"/>
        <end position="456"/>
    </location>
</feature>
<dbReference type="InterPro" id="IPR004014">
    <property type="entry name" value="ATPase_P-typ_cation-transptr_N"/>
</dbReference>
<evidence type="ECO:0000256" key="12">
    <source>
        <dbReference type="ARBA" id="ARBA00023136"/>
    </source>
</evidence>
<dbReference type="PANTHER" id="PTHR45630">
    <property type="entry name" value="CATION-TRANSPORTING ATPASE-RELATED"/>
    <property type="match status" value="1"/>
</dbReference>
<dbReference type="InterPro" id="IPR006544">
    <property type="entry name" value="P-type_TPase_V"/>
</dbReference>
<gene>
    <name evidence="18" type="ORF">HUG17_5605</name>
</gene>
<dbReference type="InterPro" id="IPR023299">
    <property type="entry name" value="ATPase_P-typ_cyto_dom_N"/>
</dbReference>
<proteinExistence type="inferred from homology"/>
<evidence type="ECO:0000259" key="15">
    <source>
        <dbReference type="Pfam" id="PF00122"/>
    </source>
</evidence>
<accession>A0A9D4P3U8</accession>
<feature type="transmembrane region" description="Helical" evidence="14">
    <location>
        <begin position="81"/>
        <end position="98"/>
    </location>
</feature>
<dbReference type="InterPro" id="IPR023214">
    <property type="entry name" value="HAD_sf"/>
</dbReference>
<evidence type="ECO:0000256" key="1">
    <source>
        <dbReference type="ARBA" id="ARBA00004107"/>
    </source>
</evidence>
<keyword evidence="8 14" id="KW-0067">ATP-binding</keyword>
<dbReference type="FunFam" id="3.40.1110.10:FF:000026">
    <property type="entry name" value="Cation-transporting ATPase"/>
    <property type="match status" value="1"/>
</dbReference>
<dbReference type="SUPFAM" id="SSF56784">
    <property type="entry name" value="HAD-like"/>
    <property type="match status" value="1"/>
</dbReference>
<dbReference type="SFLD" id="SFLDF00027">
    <property type="entry name" value="p-type_atpase"/>
    <property type="match status" value="1"/>
</dbReference>
<feature type="transmembrane region" description="Helical" evidence="14">
    <location>
        <begin position="468"/>
        <end position="495"/>
    </location>
</feature>
<dbReference type="Gene3D" id="2.70.150.10">
    <property type="entry name" value="Calcium-transporting ATPase, cytoplasmic transduction domain A"/>
    <property type="match status" value="1"/>
</dbReference>
<dbReference type="SFLD" id="SFLDS00003">
    <property type="entry name" value="Haloacid_Dehalogenase"/>
    <property type="match status" value="1"/>
</dbReference>
<organism evidence="18">
    <name type="scientific">Dermatophagoides farinae</name>
    <name type="common">American house dust mite</name>
    <dbReference type="NCBI Taxonomy" id="6954"/>
    <lineage>
        <taxon>Eukaryota</taxon>
        <taxon>Metazoa</taxon>
        <taxon>Ecdysozoa</taxon>
        <taxon>Arthropoda</taxon>
        <taxon>Chelicerata</taxon>
        <taxon>Arachnida</taxon>
        <taxon>Acari</taxon>
        <taxon>Acariformes</taxon>
        <taxon>Sarcoptiformes</taxon>
        <taxon>Astigmata</taxon>
        <taxon>Psoroptidia</taxon>
        <taxon>Analgoidea</taxon>
        <taxon>Pyroglyphidae</taxon>
        <taxon>Dermatophagoidinae</taxon>
        <taxon>Dermatophagoides</taxon>
    </lineage>
</organism>
<dbReference type="InterPro" id="IPR059000">
    <property type="entry name" value="ATPase_P-type_domA"/>
</dbReference>
<dbReference type="Pfam" id="PF13246">
    <property type="entry name" value="Cation_ATPase"/>
    <property type="match status" value="1"/>
</dbReference>
<evidence type="ECO:0000256" key="14">
    <source>
        <dbReference type="RuleBase" id="RU362082"/>
    </source>
</evidence>
<dbReference type="InterPro" id="IPR047821">
    <property type="entry name" value="P5B-type_ATPase"/>
</dbReference>
<keyword evidence="9 14" id="KW-0460">Magnesium</keyword>
<keyword evidence="7" id="KW-0967">Endosome</keyword>
<keyword evidence="12 14" id="KW-0472">Membrane</keyword>
<keyword evidence="6 14" id="KW-0547">Nucleotide-binding</keyword>
<feature type="transmembrane region" description="Helical" evidence="14">
    <location>
        <begin position="1000"/>
        <end position="1024"/>
    </location>
</feature>
<evidence type="ECO:0000259" key="17">
    <source>
        <dbReference type="Pfam" id="PF12409"/>
    </source>
</evidence>
<dbReference type="FunFam" id="3.40.50.1000:FF:000045">
    <property type="entry name" value="Cation-transporting ATPase"/>
    <property type="match status" value="1"/>
</dbReference>
<dbReference type="InterPro" id="IPR001757">
    <property type="entry name" value="P_typ_ATPase"/>
</dbReference>
<feature type="transmembrane region" description="Helical" evidence="14">
    <location>
        <begin position="1080"/>
        <end position="1103"/>
    </location>
</feature>
<dbReference type="OrthoDB" id="48943at2759"/>
<protein>
    <recommendedName>
        <fullName evidence="14">Cation-transporting ATPase</fullName>
        <ecNumber evidence="14">7.2.2.-</ecNumber>
    </recommendedName>
</protein>
<feature type="transmembrane region" description="Helical" evidence="14">
    <location>
        <begin position="928"/>
        <end position="952"/>
    </location>
</feature>
<dbReference type="InterPro" id="IPR044492">
    <property type="entry name" value="P_typ_ATPase_HD_dom"/>
</dbReference>
<dbReference type="NCBIfam" id="TIGR01494">
    <property type="entry name" value="ATPase_P-type"/>
    <property type="match status" value="2"/>
</dbReference>
<feature type="transmembrane region" description="Helical" evidence="14">
    <location>
        <begin position="1048"/>
        <end position="1068"/>
    </location>
</feature>
<sequence>MSVFEADEDYHQQPNERELLQPKLYNTFNNKGTNNHRDNKDAFKSKKVNPPPIRPGVRYINAEDEDQMEIYGFTPNPLKTFVTWAAIILTCGILRLIFHWKPHWMLFCTHNKCSLENAKKVLLIDHFMQKFTENVVHIMNDQLSYHQIGNSNPTGWSAIPKANGQFEYVDSIIYFENKKVRYVWDNDSKEFYKVRGLDKDIKCTYFYNQKGLTASEQKQRRKIYGLNEIEVTVQTVMQILFQEVLEPFYIFQVFSLIVWTCDSYYYYASCIVVMSALSLTSSVIQTRRNQKQLRDTVQGTDTVNVCRAKDDVYEKIESTQLVPGDIIEVPSFGCTMQCDAVLVSGNVIVNESMLTGESVPVTKTPLPSTSLQMSYNAKEHAKHTLFCGTKVIQTRYYNNVKVRAVVIRIGYQTAKGELVRSIMFPKPVDFKLNRHIHKFVGFLAMMALIGFIYTVVLKTQRGVNWQSIVIKALDLITIVIPPALPAAMTIGVVFAQSRLRESEIFCISPRSINISGCINCVCFDKTGTLTEDDLSFSEIVPINKTLNRFGSSIIDLADLEYGPLLISLASCHSLTLIEGKMIGDPLDQKMFEATGWILEEPDVNDSSKYDLLAPSVVRPKSDYENKEVGIIRQFPFSSSLQRMSVVVRQINGTQFELHAKGSPEMIVSLCDPTSLPSDYTSTLQEYTEKGYRVLGLAYRPLTSLNYHKIQRAAREDLEKNLTFLGLLVMGNMLKPETTEVIETLIMANIRTVMVTGDNMLTALSVARECSMIQPWHKVILLEIDPETVTADVPKLYWKFANAAHISDSIKYKLSSMDERDKTHVAVSGKTFHVLREHYPDILKRVAVRGTVFARMSPEQKQYLIELLQEIGYYVGMCGDGANDCGALKAAHAGVSLSETEASVASPFTSKRPNISCIPTLIREGRASIVTAFGILKYMACYSLTQFISVIILYTFYSNLTDKEFLYIDLFLITLFVMLFGRNRAFDRLDRNPPPSSLIGLTPLASIVLQIILVTIMQVLSIMIVKEQPWYQPHVANADDDDLASHDNYALFASSVFQYITLAIVFSKGKPYRQPLYTNQLFLLSLIVMTILTAILVVYPPVFIANFFELFMKHVTLEFRITMLLLALAHFILAIFLEVIVVDYFLFKKSHCFNFLNKSSESSSSSSCLYKTLDKETNKNTLWLPQQLSLSSPLSMDILESNNSNDGGSGGGGMMIISSNTEKSTQHNTNLLPINGDHHHHHHHHHDAYLKV</sequence>
<dbReference type="AlphaFoldDB" id="A0A9D4P3U8"/>
<dbReference type="Gene3D" id="3.40.1110.10">
    <property type="entry name" value="Calcium-transporting ATPase, cytoplasmic domain N"/>
    <property type="match status" value="1"/>
</dbReference>
<comment type="catalytic activity">
    <reaction evidence="13 14">
        <text>ATP + H2O = ADP + phosphate + H(+)</text>
        <dbReference type="Rhea" id="RHEA:13065"/>
        <dbReference type="ChEBI" id="CHEBI:15377"/>
        <dbReference type="ChEBI" id="CHEBI:15378"/>
        <dbReference type="ChEBI" id="CHEBI:30616"/>
        <dbReference type="ChEBI" id="CHEBI:43474"/>
        <dbReference type="ChEBI" id="CHEBI:456216"/>
    </reaction>
</comment>
<dbReference type="Gene3D" id="3.40.50.1000">
    <property type="entry name" value="HAD superfamily/HAD-like"/>
    <property type="match status" value="1"/>
</dbReference>
<feature type="domain" description="P-type ATPase A" evidence="15">
    <location>
        <begin position="303"/>
        <end position="422"/>
    </location>
</feature>
<dbReference type="SUPFAM" id="SSF81665">
    <property type="entry name" value="Calcium ATPase, transmembrane domain M"/>
    <property type="match status" value="1"/>
</dbReference>
<dbReference type="InterPro" id="IPR047819">
    <property type="entry name" value="P5A-ATPase_N"/>
</dbReference>
<keyword evidence="4 14" id="KW-0812">Transmembrane</keyword>
<evidence type="ECO:0000256" key="2">
    <source>
        <dbReference type="ARBA" id="ARBA00006000"/>
    </source>
</evidence>
<dbReference type="InterPro" id="IPR023298">
    <property type="entry name" value="ATPase_P-typ_TM_dom_sf"/>
</dbReference>
<feature type="domain" description="P5B-type ATPase N-terminal" evidence="17">
    <location>
        <begin position="65"/>
        <end position="185"/>
    </location>
</feature>
<feature type="transmembrane region" description="Helical" evidence="14">
    <location>
        <begin position="264"/>
        <end position="284"/>
    </location>
</feature>
<evidence type="ECO:0000256" key="3">
    <source>
        <dbReference type="ARBA" id="ARBA00022553"/>
    </source>
</evidence>
<evidence type="ECO:0000256" key="7">
    <source>
        <dbReference type="ARBA" id="ARBA00022753"/>
    </source>
</evidence>
<dbReference type="Proteomes" id="UP000828236">
    <property type="component" value="Unassembled WGS sequence"/>
</dbReference>
<dbReference type="InterPro" id="IPR036412">
    <property type="entry name" value="HAD-like_sf"/>
</dbReference>
<dbReference type="SUPFAM" id="SSF81660">
    <property type="entry name" value="Metal cation-transporting ATPase, ATP-binding domain N"/>
    <property type="match status" value="1"/>
</dbReference>
<dbReference type="GO" id="GO:0015203">
    <property type="term" value="F:polyamine transmembrane transporter activity"/>
    <property type="evidence" value="ECO:0007669"/>
    <property type="project" value="TreeGrafter"/>
</dbReference>
<dbReference type="FunFam" id="1.20.1110.10:FF:000023">
    <property type="entry name" value="Cation-transporting ATPase"/>
    <property type="match status" value="1"/>
</dbReference>
<evidence type="ECO:0000256" key="11">
    <source>
        <dbReference type="ARBA" id="ARBA00022989"/>
    </source>
</evidence>
<dbReference type="SFLD" id="SFLDG00002">
    <property type="entry name" value="C1.7:_P-type_atpase_like"/>
    <property type="match status" value="1"/>
</dbReference>
<dbReference type="EMBL" id="SDOV01000004">
    <property type="protein sequence ID" value="KAH7642560.1"/>
    <property type="molecule type" value="Genomic_DNA"/>
</dbReference>
<evidence type="ECO:0000256" key="10">
    <source>
        <dbReference type="ARBA" id="ARBA00022967"/>
    </source>
</evidence>
<dbReference type="GO" id="GO:0006874">
    <property type="term" value="P:intracellular calcium ion homeostasis"/>
    <property type="evidence" value="ECO:0007669"/>
    <property type="project" value="TreeGrafter"/>
</dbReference>
<dbReference type="GO" id="GO:0016887">
    <property type="term" value="F:ATP hydrolysis activity"/>
    <property type="evidence" value="ECO:0007669"/>
    <property type="project" value="InterPro"/>
</dbReference>
<evidence type="ECO:0000256" key="13">
    <source>
        <dbReference type="ARBA" id="ARBA00049360"/>
    </source>
</evidence>
<evidence type="ECO:0000256" key="6">
    <source>
        <dbReference type="ARBA" id="ARBA00022741"/>
    </source>
</evidence>
<dbReference type="Pfam" id="PF12409">
    <property type="entry name" value="P5-ATPase"/>
    <property type="match status" value="1"/>
</dbReference>
<dbReference type="GO" id="GO:0019829">
    <property type="term" value="F:ATPase-coupled monoatomic cation transmembrane transporter activity"/>
    <property type="evidence" value="ECO:0007669"/>
    <property type="project" value="UniProtKB-UniRule"/>
</dbReference>
<keyword evidence="10 14" id="KW-1278">Translocase</keyword>
<dbReference type="Pfam" id="PF00122">
    <property type="entry name" value="E1-E2_ATPase"/>
    <property type="match status" value="1"/>
</dbReference>
<comment type="subcellular location">
    <subcellularLocation>
        <location evidence="1">Late endosome membrane</location>
        <topology evidence="1">Multi-pass membrane protein</topology>
    </subcellularLocation>
    <subcellularLocation>
        <location evidence="14">Membrane</location>
        <topology evidence="14">Multi-pass membrane protein</topology>
    </subcellularLocation>
</comment>
<dbReference type="GO" id="GO:0005524">
    <property type="term" value="F:ATP binding"/>
    <property type="evidence" value="ECO:0007669"/>
    <property type="project" value="UniProtKB-UniRule"/>
</dbReference>
<dbReference type="CDD" id="cd07542">
    <property type="entry name" value="P-type_ATPase_cation"/>
    <property type="match status" value="1"/>
</dbReference>
<dbReference type="GO" id="GO:0046872">
    <property type="term" value="F:metal ion binding"/>
    <property type="evidence" value="ECO:0007669"/>
    <property type="project" value="UniProtKB-UniRule"/>
</dbReference>
<keyword evidence="3" id="KW-0597">Phosphoprotein</keyword>
<evidence type="ECO:0000259" key="16">
    <source>
        <dbReference type="Pfam" id="PF00690"/>
    </source>
</evidence>
<evidence type="ECO:0000256" key="9">
    <source>
        <dbReference type="ARBA" id="ARBA00022842"/>
    </source>
</evidence>
<evidence type="ECO:0000256" key="4">
    <source>
        <dbReference type="ARBA" id="ARBA00022692"/>
    </source>
</evidence>
<feature type="domain" description="Cation-transporting P-type ATPase N-terminal" evidence="16">
    <location>
        <begin position="209"/>
        <end position="259"/>
    </location>
</feature>
<keyword evidence="11 14" id="KW-1133">Transmembrane helix</keyword>
<reference evidence="18" key="1">
    <citation type="submission" date="2020-06" db="EMBL/GenBank/DDBJ databases">
        <authorList>
            <person name="Ji K."/>
            <person name="Li J."/>
        </authorList>
    </citation>
    <scope>NUCLEOTIDE SEQUENCE</scope>
    <source>
        <strain evidence="18">JKM2019</strain>
        <tissue evidence="18">Whole body</tissue>
    </source>
</reference>
<dbReference type="Pfam" id="PF00690">
    <property type="entry name" value="Cation_ATPase_N"/>
    <property type="match status" value="1"/>
</dbReference>
<dbReference type="InterPro" id="IPR008250">
    <property type="entry name" value="ATPase_P-typ_transduc_dom_A_sf"/>
</dbReference>
<dbReference type="InterPro" id="IPR018303">
    <property type="entry name" value="ATPase_P-typ_P_site"/>
</dbReference>
<feature type="transmembrane region" description="Helical" evidence="14">
    <location>
        <begin position="239"/>
        <end position="258"/>
    </location>
</feature>
<keyword evidence="5 14" id="KW-0479">Metal-binding</keyword>
<dbReference type="EC" id="7.2.2.-" evidence="14"/>
<comment type="similarity">
    <text evidence="2 14">Belongs to the cation transport ATPase (P-type) (TC 3.A.3) family. Type V subfamily.</text>
</comment>
<name>A0A9D4P3U8_DERFA</name>
<dbReference type="GO" id="GO:0031902">
    <property type="term" value="C:late endosome membrane"/>
    <property type="evidence" value="ECO:0007669"/>
    <property type="project" value="UniProtKB-SubCell"/>
</dbReference>
<evidence type="ECO:0000313" key="18">
    <source>
        <dbReference type="EMBL" id="KAH7642560.1"/>
    </source>
</evidence>
<feature type="transmembrane region" description="Helical" evidence="14">
    <location>
        <begin position="964"/>
        <end position="980"/>
    </location>
</feature>
<reference evidence="18" key="2">
    <citation type="journal article" date="2021" name="World Allergy Organ. J.">
        <title>Chromosome-level assembly of Dermatophagoides farinae genome and transcriptome reveals two novel allergens Der f 37 and Der f 39.</title>
        <authorList>
            <person name="Chen J."/>
            <person name="Cai Z."/>
            <person name="Fan D."/>
            <person name="Hu J."/>
            <person name="Hou Y."/>
            <person name="He Y."/>
            <person name="Zhang Z."/>
            <person name="Zhao Z."/>
            <person name="Gao P."/>
            <person name="Hu W."/>
            <person name="Sun J."/>
            <person name="Li J."/>
            <person name="Ji K."/>
        </authorList>
    </citation>
    <scope>NUCLEOTIDE SEQUENCE</scope>
    <source>
        <strain evidence="18">JKM2019</strain>
    </source>
</reference>
<dbReference type="SUPFAM" id="SSF81653">
    <property type="entry name" value="Calcium ATPase, transduction domain A"/>
    <property type="match status" value="1"/>
</dbReference>